<reference evidence="1" key="1">
    <citation type="submission" date="2021-03" db="EMBL/GenBank/DDBJ databases">
        <authorList>
            <consortium name="Genoscope - CEA"/>
            <person name="William W."/>
        </authorList>
    </citation>
    <scope>NUCLEOTIDE SEQUENCE</scope>
    <source>
        <strain evidence="1">Doubled-haploid Pahang</strain>
    </source>
</reference>
<evidence type="ECO:0000313" key="3">
    <source>
        <dbReference type="Proteomes" id="UP000012960"/>
    </source>
</evidence>
<dbReference type="AlphaFoldDB" id="A0A804ISN7"/>
<dbReference type="SUPFAM" id="SSF56112">
    <property type="entry name" value="Protein kinase-like (PK-like)"/>
    <property type="match status" value="1"/>
</dbReference>
<dbReference type="Proteomes" id="UP000012960">
    <property type="component" value="Unplaced"/>
</dbReference>
<evidence type="ECO:0000313" key="2">
    <source>
        <dbReference type="EnsemblPlants" id="Ma04_p22530.1"/>
    </source>
</evidence>
<dbReference type="Gramene" id="Ma04_t22530.1">
    <property type="protein sequence ID" value="Ma04_p22530.1"/>
    <property type="gene ID" value="Ma04_g22530"/>
</dbReference>
<evidence type="ECO:0000313" key="1">
    <source>
        <dbReference type="EMBL" id="CAG1843063.1"/>
    </source>
</evidence>
<dbReference type="EnsemblPlants" id="Ma04_t22530.1">
    <property type="protein sequence ID" value="Ma04_p22530.1"/>
    <property type="gene ID" value="Ma04_g22530"/>
</dbReference>
<keyword evidence="3" id="KW-1185">Reference proteome</keyword>
<organism evidence="2 3">
    <name type="scientific">Musa acuminata subsp. malaccensis</name>
    <name type="common">Wild banana</name>
    <name type="synonym">Musa malaccensis</name>
    <dbReference type="NCBI Taxonomy" id="214687"/>
    <lineage>
        <taxon>Eukaryota</taxon>
        <taxon>Viridiplantae</taxon>
        <taxon>Streptophyta</taxon>
        <taxon>Embryophyta</taxon>
        <taxon>Tracheophyta</taxon>
        <taxon>Spermatophyta</taxon>
        <taxon>Magnoliopsida</taxon>
        <taxon>Liliopsida</taxon>
        <taxon>Zingiberales</taxon>
        <taxon>Musaceae</taxon>
        <taxon>Musa</taxon>
    </lineage>
</organism>
<reference evidence="2" key="2">
    <citation type="submission" date="2021-05" db="UniProtKB">
        <authorList>
            <consortium name="EnsemblPlants"/>
        </authorList>
    </citation>
    <scope>IDENTIFICATION</scope>
    <source>
        <strain evidence="2">subsp. malaccensis</strain>
    </source>
</reference>
<dbReference type="InParanoid" id="A0A804ISN7"/>
<dbReference type="EMBL" id="HG996469">
    <property type="protein sequence ID" value="CAG1843063.1"/>
    <property type="molecule type" value="Genomic_DNA"/>
</dbReference>
<name>A0A804ISN7_MUSAM</name>
<accession>A0A804ISN7</accession>
<proteinExistence type="predicted"/>
<dbReference type="Gene3D" id="1.10.510.10">
    <property type="entry name" value="Transferase(Phosphotransferase) domain 1"/>
    <property type="match status" value="1"/>
</dbReference>
<sequence>MKSGSKVWCTATSVKPNSFMPDIAFNANLSVFGLARLVDHELDMQTTALAGTRGYMALNTSSPANTVVALDSFLLASHIGHVSNDN</sequence>
<protein>
    <submittedName>
        <fullName evidence="1">(wild Malaysian banana) hypothetical protein</fullName>
    </submittedName>
</protein>
<dbReference type="InterPro" id="IPR011009">
    <property type="entry name" value="Kinase-like_dom_sf"/>
</dbReference>
<gene>
    <name evidence="1" type="ORF">GSMUA_128580.1</name>
</gene>